<evidence type="ECO:0000256" key="7">
    <source>
        <dbReference type="ARBA" id="ARBA00023136"/>
    </source>
</evidence>
<accession>A0A7J9PIJ1</accession>
<feature type="domain" description="ABC transporter" evidence="9">
    <location>
        <begin position="4"/>
        <end position="235"/>
    </location>
</feature>
<dbReference type="AlphaFoldDB" id="A0A7J9PIJ1"/>
<dbReference type="Pfam" id="PF00005">
    <property type="entry name" value="ABC_tran"/>
    <property type="match status" value="1"/>
</dbReference>
<organism evidence="10 11">
    <name type="scientific">Methanococcus maripaludis</name>
    <name type="common">Methanococcus deltae</name>
    <dbReference type="NCBI Taxonomy" id="39152"/>
    <lineage>
        <taxon>Archaea</taxon>
        <taxon>Methanobacteriati</taxon>
        <taxon>Methanobacteriota</taxon>
        <taxon>Methanomada group</taxon>
        <taxon>Methanococci</taxon>
        <taxon>Methanococcales</taxon>
        <taxon>Methanococcaceae</taxon>
        <taxon>Methanococcus</taxon>
    </lineage>
</organism>
<dbReference type="GO" id="GO:0043215">
    <property type="term" value="P:daunorubicin transport"/>
    <property type="evidence" value="ECO:0007669"/>
    <property type="project" value="InterPro"/>
</dbReference>
<evidence type="ECO:0000256" key="5">
    <source>
        <dbReference type="ARBA" id="ARBA00022840"/>
    </source>
</evidence>
<sequence length="324" mass="36983">MYAIEVKNLVKKFDTNTAVNNVSFNVKKGEIFAFLGPNGAGKSTTINMLTTLLRSTSGSALISGFDASKDPKKVRKTIGIVFQDSTLDNQLTAYENLYIHGKIYGYKGEDLKKRIDELLYFVELLEVKDTVVKNFSGGMVRRLEIARSLIHEPEVLFLDEPTIGLDPQTRSHIWEYIQKMQKKNNMTIFLTTHYMDEAELLADKVAIIDNGKIIAEGTVNELKKIVGHDCISIKFEEIPKDLDSKKCELKEDGRVHYYTENADSEIPKIFEFAQEHGLKIQEISYKKPNLNDVFIKLTGREIRAERENSKISMRPLMMMGRRGF</sequence>
<comment type="subcellular location">
    <subcellularLocation>
        <location evidence="1">Cell membrane</location>
    </subcellularLocation>
</comment>
<keyword evidence="7" id="KW-0472">Membrane</keyword>
<dbReference type="FunFam" id="3.40.50.300:FF:000589">
    <property type="entry name" value="ABC transporter, ATP-binding subunit"/>
    <property type="match status" value="1"/>
</dbReference>
<dbReference type="NCBIfam" id="TIGR01188">
    <property type="entry name" value="drrA"/>
    <property type="match status" value="1"/>
</dbReference>
<dbReference type="SMART" id="SM00382">
    <property type="entry name" value="AAA"/>
    <property type="match status" value="1"/>
</dbReference>
<reference evidence="10 11" key="1">
    <citation type="submission" date="2020-07" db="EMBL/GenBank/DDBJ databases">
        <title>Genomic Encyclopedia of Type Strains, Phase IV (KMG-V): Genome sequencing to study the core and pangenomes of soil and plant-associated prokaryotes.</title>
        <authorList>
            <person name="Whitman W."/>
        </authorList>
    </citation>
    <scope>NUCLEOTIDE SEQUENCE [LARGE SCALE GENOMIC DNA]</scope>
    <source>
        <strain evidence="10 11">C8</strain>
    </source>
</reference>
<dbReference type="Proteomes" id="UP000533207">
    <property type="component" value="Unassembled WGS sequence"/>
</dbReference>
<keyword evidence="4" id="KW-0547">Nucleotide-binding</keyword>
<dbReference type="SUPFAM" id="SSF52540">
    <property type="entry name" value="P-loop containing nucleoside triphosphate hydrolases"/>
    <property type="match status" value="1"/>
</dbReference>
<dbReference type="Pfam" id="PF13732">
    <property type="entry name" value="DrrA1-3_C"/>
    <property type="match status" value="1"/>
</dbReference>
<proteinExistence type="inferred from homology"/>
<keyword evidence="3" id="KW-1003">Cell membrane</keyword>
<keyword evidence="6" id="KW-1278">Translocase</keyword>
<keyword evidence="2" id="KW-0813">Transport</keyword>
<name>A0A7J9PIJ1_METMI</name>
<keyword evidence="5 10" id="KW-0067">ATP-binding</keyword>
<evidence type="ECO:0000259" key="9">
    <source>
        <dbReference type="PROSITE" id="PS50893"/>
    </source>
</evidence>
<dbReference type="GO" id="GO:0005524">
    <property type="term" value="F:ATP binding"/>
    <property type="evidence" value="ECO:0007669"/>
    <property type="project" value="UniProtKB-KW"/>
</dbReference>
<dbReference type="RefSeq" id="WP_011977543.1">
    <property type="nucleotide sequence ID" value="NZ_JACDUL010000003.1"/>
</dbReference>
<comment type="caution">
    <text evidence="10">The sequence shown here is derived from an EMBL/GenBank/DDBJ whole genome shotgun (WGS) entry which is preliminary data.</text>
</comment>
<dbReference type="PANTHER" id="PTHR43582">
    <property type="entry name" value="LINEARMYCIN RESISTANCE ATP-BINDING PROTEIN LNRL"/>
    <property type="match status" value="1"/>
</dbReference>
<protein>
    <submittedName>
        <fullName evidence="10">ABC-2 type transport system ATP-binding protein</fullName>
    </submittedName>
</protein>
<evidence type="ECO:0000256" key="6">
    <source>
        <dbReference type="ARBA" id="ARBA00022967"/>
    </source>
</evidence>
<dbReference type="InterPro" id="IPR005894">
    <property type="entry name" value="DrrA"/>
</dbReference>
<dbReference type="EMBL" id="JACDUL010000003">
    <property type="protein sequence ID" value="MBA2862497.1"/>
    <property type="molecule type" value="Genomic_DNA"/>
</dbReference>
<evidence type="ECO:0000313" key="10">
    <source>
        <dbReference type="EMBL" id="MBA2862497.1"/>
    </source>
</evidence>
<dbReference type="InterPro" id="IPR025302">
    <property type="entry name" value="DrrA1/2-like_C"/>
</dbReference>
<evidence type="ECO:0000256" key="8">
    <source>
        <dbReference type="ARBA" id="ARBA00049985"/>
    </source>
</evidence>
<dbReference type="InterPro" id="IPR003439">
    <property type="entry name" value="ABC_transporter-like_ATP-bd"/>
</dbReference>
<dbReference type="GO" id="GO:1900753">
    <property type="term" value="P:doxorubicin transport"/>
    <property type="evidence" value="ECO:0007669"/>
    <property type="project" value="InterPro"/>
</dbReference>
<evidence type="ECO:0000256" key="2">
    <source>
        <dbReference type="ARBA" id="ARBA00022448"/>
    </source>
</evidence>
<gene>
    <name evidence="10" type="ORF">HNP90_001378</name>
</gene>
<dbReference type="PROSITE" id="PS50893">
    <property type="entry name" value="ABC_TRANSPORTER_2"/>
    <property type="match status" value="1"/>
</dbReference>
<dbReference type="CDD" id="cd03265">
    <property type="entry name" value="ABC_DrrA"/>
    <property type="match status" value="1"/>
</dbReference>
<dbReference type="PANTHER" id="PTHR43582:SF4">
    <property type="entry name" value="ANTIBIOTIC RESISTANCE ABC TRANSPORTER ATP-BINDING PROTEIN"/>
    <property type="match status" value="1"/>
</dbReference>
<evidence type="ECO:0000313" key="11">
    <source>
        <dbReference type="Proteomes" id="UP000533207"/>
    </source>
</evidence>
<dbReference type="GO" id="GO:0016887">
    <property type="term" value="F:ATP hydrolysis activity"/>
    <property type="evidence" value="ECO:0007669"/>
    <property type="project" value="InterPro"/>
</dbReference>
<dbReference type="InterPro" id="IPR027417">
    <property type="entry name" value="P-loop_NTPase"/>
</dbReference>
<evidence type="ECO:0000256" key="3">
    <source>
        <dbReference type="ARBA" id="ARBA00022475"/>
    </source>
</evidence>
<evidence type="ECO:0000256" key="1">
    <source>
        <dbReference type="ARBA" id="ARBA00004236"/>
    </source>
</evidence>
<dbReference type="InterPro" id="IPR003593">
    <property type="entry name" value="AAA+_ATPase"/>
</dbReference>
<comment type="similarity">
    <text evidence="8">Belongs to the ABC transporter superfamily. Drug exporter-1 (DrugE1) (TC 3.A.1.105) family.</text>
</comment>
<evidence type="ECO:0000256" key="4">
    <source>
        <dbReference type="ARBA" id="ARBA00022741"/>
    </source>
</evidence>
<dbReference type="Gene3D" id="3.40.50.300">
    <property type="entry name" value="P-loop containing nucleotide triphosphate hydrolases"/>
    <property type="match status" value="1"/>
</dbReference>
<dbReference type="GO" id="GO:0005886">
    <property type="term" value="C:plasma membrane"/>
    <property type="evidence" value="ECO:0007669"/>
    <property type="project" value="UniProtKB-SubCell"/>
</dbReference>